<dbReference type="Proteomes" id="UP000549775">
    <property type="component" value="Unassembled WGS sequence"/>
</dbReference>
<accession>A0A7K7Q3Q2</accession>
<dbReference type="OrthoDB" id="63891at2759"/>
<name>A0A7K7Q3Q2_ACRAR</name>
<dbReference type="EMBL" id="VZST01024166">
    <property type="protein sequence ID" value="NWZ74564.1"/>
    <property type="molecule type" value="Genomic_DNA"/>
</dbReference>
<proteinExistence type="predicted"/>
<feature type="non-terminal residue" evidence="1">
    <location>
        <position position="1"/>
    </location>
</feature>
<comment type="caution">
    <text evidence="1">The sequence shown here is derived from an EMBL/GenBank/DDBJ whole genome shotgun (WGS) entry which is preliminary data.</text>
</comment>
<evidence type="ECO:0000313" key="2">
    <source>
        <dbReference type="Proteomes" id="UP000549775"/>
    </source>
</evidence>
<organism evidence="1 2">
    <name type="scientific">Acrocephalus arundinaceus</name>
    <name type="common">Great reed-warbler</name>
    <dbReference type="NCBI Taxonomy" id="39621"/>
    <lineage>
        <taxon>Eukaryota</taxon>
        <taxon>Metazoa</taxon>
        <taxon>Chordata</taxon>
        <taxon>Craniata</taxon>
        <taxon>Vertebrata</taxon>
        <taxon>Euteleostomi</taxon>
        <taxon>Archelosauria</taxon>
        <taxon>Archosauria</taxon>
        <taxon>Dinosauria</taxon>
        <taxon>Saurischia</taxon>
        <taxon>Theropoda</taxon>
        <taxon>Coelurosauria</taxon>
        <taxon>Aves</taxon>
        <taxon>Neognathae</taxon>
        <taxon>Neoaves</taxon>
        <taxon>Telluraves</taxon>
        <taxon>Australaves</taxon>
        <taxon>Passeriformes</taxon>
        <taxon>Sylvioidea</taxon>
        <taxon>Sylviidae</taxon>
        <taxon>Acrocephalinae</taxon>
        <taxon>Acrocephalus</taxon>
    </lineage>
</organism>
<keyword evidence="2" id="KW-1185">Reference proteome</keyword>
<dbReference type="AlphaFoldDB" id="A0A7K7Q3Q2"/>
<evidence type="ECO:0000313" key="1">
    <source>
        <dbReference type="EMBL" id="NWZ74564.1"/>
    </source>
</evidence>
<gene>
    <name evidence="1" type="primary">Togaram2</name>
    <name evidence="1" type="ORF">ACRARU_R04156</name>
</gene>
<sequence>RSRHVQVRKSAAQLLLSLTEKIGVTELAGTPRAERLAHMVGKLAQDCDKDTRHYRQEMVKMLLNHQTLKRLLEQSVSARDL</sequence>
<protein>
    <submittedName>
        <fullName evidence="1">TGRM2 protein</fullName>
    </submittedName>
</protein>
<feature type="non-terminal residue" evidence="1">
    <location>
        <position position="81"/>
    </location>
</feature>
<reference evidence="1 2" key="1">
    <citation type="submission" date="2019-09" db="EMBL/GenBank/DDBJ databases">
        <title>Bird 10,000 Genomes (B10K) Project - Family phase.</title>
        <authorList>
            <person name="Zhang G."/>
        </authorList>
    </citation>
    <scope>NUCLEOTIDE SEQUENCE [LARGE SCALE GENOMIC DNA]</scope>
    <source>
        <strain evidence="1">OUT-0054</strain>
        <tissue evidence="1">Blood</tissue>
    </source>
</reference>